<proteinExistence type="inferred from homology"/>
<evidence type="ECO:0000256" key="4">
    <source>
        <dbReference type="ARBA" id="ARBA00022989"/>
    </source>
</evidence>
<evidence type="ECO:0000256" key="1">
    <source>
        <dbReference type="ARBA" id="ARBA00022475"/>
    </source>
</evidence>
<keyword evidence="3 7" id="KW-0812">Transmembrane</keyword>
<accession>A0A1L8RD94</accession>
<keyword evidence="2 7" id="KW-0132">Cell division</keyword>
<evidence type="ECO:0000256" key="7">
    <source>
        <dbReference type="HAMAP-Rule" id="MF_00910"/>
    </source>
</evidence>
<protein>
    <recommendedName>
        <fullName evidence="7 8">Cell division protein FtsL</fullName>
    </recommendedName>
</protein>
<evidence type="ECO:0000256" key="2">
    <source>
        <dbReference type="ARBA" id="ARBA00022618"/>
    </source>
</evidence>
<dbReference type="InterPro" id="IPR045755">
    <property type="entry name" value="FtsL-like"/>
</dbReference>
<evidence type="ECO:0000313" key="11">
    <source>
        <dbReference type="Proteomes" id="UP000181884"/>
    </source>
</evidence>
<sequence length="128" mass="14496">MAELKKFEEYQLDIPVIAEPAKDQPIEIEVTTTSPKKKLRHITYLERIVVMALVVAGVALAVMTIQMRTSVNQTLTDIGQIQNEVNTTKTDITRLEQEKGELSRADRVQKIAKEKGLKDHADNIRKVK</sequence>
<dbReference type="NCBIfam" id="TIGR02209">
    <property type="entry name" value="ftsL_broad"/>
    <property type="match status" value="1"/>
</dbReference>
<dbReference type="Proteomes" id="UP000181884">
    <property type="component" value="Unassembled WGS sequence"/>
</dbReference>
<keyword evidence="11" id="KW-1185">Reference proteome</keyword>
<dbReference type="GO" id="GO:0005886">
    <property type="term" value="C:plasma membrane"/>
    <property type="evidence" value="ECO:0007669"/>
    <property type="project" value="UniProtKB-SubCell"/>
</dbReference>
<dbReference type="RefSeq" id="WP_067395339.1">
    <property type="nucleotide sequence ID" value="NZ_JXKH01000007.1"/>
</dbReference>
<keyword evidence="6 7" id="KW-0131">Cell cycle</keyword>
<evidence type="ECO:0000256" key="8">
    <source>
        <dbReference type="NCBIfam" id="TIGR02209"/>
    </source>
</evidence>
<organism evidence="10 11">
    <name type="scientific">Enterococcus canis</name>
    <dbReference type="NCBI Taxonomy" id="214095"/>
    <lineage>
        <taxon>Bacteria</taxon>
        <taxon>Bacillati</taxon>
        <taxon>Bacillota</taxon>
        <taxon>Bacilli</taxon>
        <taxon>Lactobacillales</taxon>
        <taxon>Enterococcaceae</taxon>
        <taxon>Enterococcus</taxon>
    </lineage>
</organism>
<keyword evidence="9" id="KW-0175">Coiled coil</keyword>
<evidence type="ECO:0000256" key="6">
    <source>
        <dbReference type="ARBA" id="ARBA00023306"/>
    </source>
</evidence>
<feature type="coiled-coil region" evidence="9">
    <location>
        <begin position="78"/>
        <end position="105"/>
    </location>
</feature>
<evidence type="ECO:0000256" key="3">
    <source>
        <dbReference type="ARBA" id="ARBA00022692"/>
    </source>
</evidence>
<comment type="subcellular location">
    <subcellularLocation>
        <location evidence="7">Cell membrane</location>
        <topology evidence="7">Single-pass type II membrane protein</topology>
    </subcellularLocation>
    <text evidence="7">Localizes to the division septum where it forms a ring structure.</text>
</comment>
<name>A0A1L8RD94_9ENTE</name>
<comment type="function">
    <text evidence="7">Essential cell division protein.</text>
</comment>
<keyword evidence="4 7" id="KW-1133">Transmembrane helix</keyword>
<dbReference type="STRING" id="214095.RU97_GL002503"/>
<feature type="transmembrane region" description="Helical" evidence="7">
    <location>
        <begin position="44"/>
        <end position="65"/>
    </location>
</feature>
<comment type="caution">
    <text evidence="10">The sequence shown here is derived from an EMBL/GenBank/DDBJ whole genome shotgun (WGS) entry which is preliminary data.</text>
</comment>
<dbReference type="GO" id="GO:0043093">
    <property type="term" value="P:FtsZ-dependent cytokinesis"/>
    <property type="evidence" value="ECO:0007669"/>
    <property type="project" value="UniProtKB-UniRule"/>
</dbReference>
<dbReference type="EMBL" id="JXKH01000007">
    <property type="protein sequence ID" value="OJG17713.1"/>
    <property type="molecule type" value="Genomic_DNA"/>
</dbReference>
<dbReference type="Pfam" id="PF19579">
    <property type="entry name" value="FtsL_2"/>
    <property type="match status" value="1"/>
</dbReference>
<comment type="similarity">
    <text evidence="7">Belongs to the FtsL family.</text>
</comment>
<gene>
    <name evidence="7" type="primary">ftsL</name>
    <name evidence="10" type="ORF">RU97_GL002503</name>
</gene>
<evidence type="ECO:0000256" key="5">
    <source>
        <dbReference type="ARBA" id="ARBA00023136"/>
    </source>
</evidence>
<dbReference type="HAMAP" id="MF_00910">
    <property type="entry name" value="FtsL"/>
    <property type="match status" value="1"/>
</dbReference>
<evidence type="ECO:0000256" key="9">
    <source>
        <dbReference type="SAM" id="Coils"/>
    </source>
</evidence>
<dbReference type="InterPro" id="IPR011922">
    <property type="entry name" value="Cell_div_FtsL"/>
</dbReference>
<evidence type="ECO:0000313" key="10">
    <source>
        <dbReference type="EMBL" id="OJG17713.1"/>
    </source>
</evidence>
<reference evidence="10 11" key="1">
    <citation type="submission" date="2014-12" db="EMBL/GenBank/DDBJ databases">
        <title>Draft genome sequences of 29 type strains of Enterococci.</title>
        <authorList>
            <person name="Zhong Z."/>
            <person name="Sun Z."/>
            <person name="Liu W."/>
            <person name="Zhang W."/>
            <person name="Zhang H."/>
        </authorList>
    </citation>
    <scope>NUCLEOTIDE SEQUENCE [LARGE SCALE GENOMIC DNA]</scope>
    <source>
        <strain evidence="10 11">DSM 17029</strain>
    </source>
</reference>
<keyword evidence="1 7" id="KW-1003">Cell membrane</keyword>
<dbReference type="GO" id="GO:0032153">
    <property type="term" value="C:cell division site"/>
    <property type="evidence" value="ECO:0007669"/>
    <property type="project" value="UniProtKB-UniRule"/>
</dbReference>
<dbReference type="AlphaFoldDB" id="A0A1L8RD94"/>
<keyword evidence="5 7" id="KW-0472">Membrane</keyword>